<dbReference type="PRINTS" id="PR00837">
    <property type="entry name" value="V5TPXLIKE"/>
</dbReference>
<proteinExistence type="predicted"/>
<dbReference type="SMART" id="SM00198">
    <property type="entry name" value="SCP"/>
    <property type="match status" value="1"/>
</dbReference>
<name>A0AAD9VH04_ACRCE</name>
<dbReference type="SUPFAM" id="SSF55797">
    <property type="entry name" value="PR-1-like"/>
    <property type="match status" value="1"/>
</dbReference>
<protein>
    <submittedName>
        <fullName evidence="2">Ectin</fullName>
    </submittedName>
</protein>
<reference evidence="2" key="1">
    <citation type="journal article" date="2023" name="G3 (Bethesda)">
        <title>Whole genome assembly and annotation of the endangered Caribbean coral Acropora cervicornis.</title>
        <authorList>
            <person name="Selwyn J.D."/>
            <person name="Vollmer S.V."/>
        </authorList>
    </citation>
    <scope>NUCLEOTIDE SEQUENCE</scope>
    <source>
        <strain evidence="2">K2</strain>
    </source>
</reference>
<dbReference type="Gene3D" id="3.40.33.10">
    <property type="entry name" value="CAP"/>
    <property type="match status" value="1"/>
</dbReference>
<keyword evidence="3" id="KW-1185">Reference proteome</keyword>
<dbReference type="Proteomes" id="UP001249851">
    <property type="component" value="Unassembled WGS sequence"/>
</dbReference>
<dbReference type="AlphaFoldDB" id="A0AAD9VH04"/>
<evidence type="ECO:0000259" key="1">
    <source>
        <dbReference type="SMART" id="SM00198"/>
    </source>
</evidence>
<dbReference type="InterPro" id="IPR014044">
    <property type="entry name" value="CAP_dom"/>
</dbReference>
<dbReference type="CDD" id="cd05382">
    <property type="entry name" value="CAP_GAPR1-like"/>
    <property type="match status" value="1"/>
</dbReference>
<dbReference type="InterPro" id="IPR035940">
    <property type="entry name" value="CAP_sf"/>
</dbReference>
<dbReference type="PANTHER" id="PTHR10334">
    <property type="entry name" value="CYSTEINE-RICH SECRETORY PROTEIN-RELATED"/>
    <property type="match status" value="1"/>
</dbReference>
<dbReference type="Pfam" id="PF00188">
    <property type="entry name" value="CAP"/>
    <property type="match status" value="1"/>
</dbReference>
<gene>
    <name evidence="2" type="ORF">P5673_000259</name>
</gene>
<accession>A0AAD9VH04</accession>
<feature type="domain" description="SCP" evidence="1">
    <location>
        <begin position="131"/>
        <end position="273"/>
    </location>
</feature>
<reference evidence="2" key="2">
    <citation type="journal article" date="2023" name="Science">
        <title>Genomic signatures of disease resistance in endangered staghorn corals.</title>
        <authorList>
            <person name="Vollmer S.V."/>
            <person name="Selwyn J.D."/>
            <person name="Despard B.A."/>
            <person name="Roesel C.L."/>
        </authorList>
    </citation>
    <scope>NUCLEOTIDE SEQUENCE</scope>
    <source>
        <strain evidence="2">K2</strain>
    </source>
</reference>
<dbReference type="EMBL" id="JARQWQ010000001">
    <property type="protein sequence ID" value="KAK2574129.1"/>
    <property type="molecule type" value="Genomic_DNA"/>
</dbReference>
<evidence type="ECO:0000313" key="2">
    <source>
        <dbReference type="EMBL" id="KAK2574129.1"/>
    </source>
</evidence>
<dbReference type="InterPro" id="IPR034113">
    <property type="entry name" value="SCP_GAPR1-like"/>
</dbReference>
<evidence type="ECO:0000313" key="3">
    <source>
        <dbReference type="Proteomes" id="UP001249851"/>
    </source>
</evidence>
<dbReference type="GO" id="GO:0005576">
    <property type="term" value="C:extracellular region"/>
    <property type="evidence" value="ECO:0007669"/>
    <property type="project" value="InterPro"/>
</dbReference>
<dbReference type="FunFam" id="3.40.33.10:FF:000010">
    <property type="entry name" value="Predicted protein"/>
    <property type="match status" value="1"/>
</dbReference>
<dbReference type="InterPro" id="IPR018244">
    <property type="entry name" value="Allrgn_V5/Tpx1_CS"/>
</dbReference>
<comment type="caution">
    <text evidence="2">The sequence shown here is derived from an EMBL/GenBank/DDBJ whole genome shotgun (WGS) entry which is preliminary data.</text>
</comment>
<dbReference type="InterPro" id="IPR001283">
    <property type="entry name" value="CRISP-related"/>
</dbReference>
<sequence length="282" mass="31552">MSTSTLFEKEAKALQLKKRLKSPVSYRRLPFEVFAADDTVSVDDIVSNLSVVEELKFQIDFILMVIKRPWVLSQSTSVTDTRIGVPKCWANHPVSDGAPNFFQTIHAHARSALREYPAEEKTVTKREHVNVGKSACLDAHNRARASHKSGSLEWDAGLAEDAQKWADHLANDVGHMVHAQNTGEGENLFWSMGSHVANCEDAVRAWVSEEAYYRYDHPPRTFNEFSASKAGHFTQVVWKGTRKLGVAISTKGKAPTVETFIVARYSPPGNWLGEFSENVMHP</sequence>
<dbReference type="PROSITE" id="PS01009">
    <property type="entry name" value="CRISP_1"/>
    <property type="match status" value="1"/>
</dbReference>
<organism evidence="2 3">
    <name type="scientific">Acropora cervicornis</name>
    <name type="common">Staghorn coral</name>
    <dbReference type="NCBI Taxonomy" id="6130"/>
    <lineage>
        <taxon>Eukaryota</taxon>
        <taxon>Metazoa</taxon>
        <taxon>Cnidaria</taxon>
        <taxon>Anthozoa</taxon>
        <taxon>Hexacorallia</taxon>
        <taxon>Scleractinia</taxon>
        <taxon>Astrocoeniina</taxon>
        <taxon>Acroporidae</taxon>
        <taxon>Acropora</taxon>
    </lineage>
</organism>